<keyword evidence="1" id="KW-1133">Transmembrane helix</keyword>
<sequence length="497" mass="57241">MANREARKPPVVAGEILCVPNSCYVQYFTYAFTEGKRDFVHGERWSGQYKNERCWVWGEAVKDGVACGLYGVLLDGGDKRDGLLRAPKVPHQALLRQACLSTVYSFAEPWTRLISAFCALITHFIFTLLILAPLQPLQSLSIHVQRQSLVMNQVPRAFCEHVCDLLYINGIRGAKELSGYYGRIARTRFCHDCDYEVDVEDGSSPEGYFYADYSADVVHECEGIEAVPKKHVRSVVISMFDAKDKSVAESMKIVRRFPYSSYCFVVHCSSINKAWVDHMRSLKRLNHVEITEKLNDDALLLLGTLVTCRKLSRLIMFAEACEGGSMEIMKSLLCQDQFTELRIWNNFEDLWKDWDGAAVRKLLRFWSKNSEKLRGKNLILEMNCKGGAEQLEKFVRRRTSSSKKALQHPLKVCSKEECDLINKEYHHNHITFLKPSCVYKFEDTRKRGAQRRFYVSFECANEKELETLRQQYHVAGHGGHNDLSLMRKTDFLRIFFA</sequence>
<dbReference type="Proteomes" id="UP000095287">
    <property type="component" value="Unplaced"/>
</dbReference>
<proteinExistence type="predicted"/>
<protein>
    <submittedName>
        <fullName evidence="3">TIR domain-containing protein</fullName>
    </submittedName>
</protein>
<evidence type="ECO:0000256" key="1">
    <source>
        <dbReference type="SAM" id="Phobius"/>
    </source>
</evidence>
<accession>A0A1I8AIC0</accession>
<feature type="transmembrane region" description="Helical" evidence="1">
    <location>
        <begin position="113"/>
        <end position="134"/>
    </location>
</feature>
<dbReference type="WBParaSite" id="L893_g6258.t1">
    <property type="protein sequence ID" value="L893_g6258.t1"/>
    <property type="gene ID" value="L893_g6258"/>
</dbReference>
<keyword evidence="1" id="KW-0812">Transmembrane</keyword>
<reference evidence="3" key="1">
    <citation type="submission" date="2016-11" db="UniProtKB">
        <authorList>
            <consortium name="WormBaseParasite"/>
        </authorList>
    </citation>
    <scope>IDENTIFICATION</scope>
</reference>
<evidence type="ECO:0000313" key="3">
    <source>
        <dbReference type="WBParaSite" id="L893_g6258.t1"/>
    </source>
</evidence>
<keyword evidence="1" id="KW-0472">Membrane</keyword>
<organism evidence="2 3">
    <name type="scientific">Steinernema glaseri</name>
    <dbReference type="NCBI Taxonomy" id="37863"/>
    <lineage>
        <taxon>Eukaryota</taxon>
        <taxon>Metazoa</taxon>
        <taxon>Ecdysozoa</taxon>
        <taxon>Nematoda</taxon>
        <taxon>Chromadorea</taxon>
        <taxon>Rhabditida</taxon>
        <taxon>Tylenchina</taxon>
        <taxon>Panagrolaimomorpha</taxon>
        <taxon>Strongyloidoidea</taxon>
        <taxon>Steinernematidae</taxon>
        <taxon>Steinernema</taxon>
    </lineage>
</organism>
<dbReference type="AlphaFoldDB" id="A0A1I8AIC0"/>
<keyword evidence="2" id="KW-1185">Reference proteome</keyword>
<evidence type="ECO:0000313" key="2">
    <source>
        <dbReference type="Proteomes" id="UP000095287"/>
    </source>
</evidence>
<name>A0A1I8AIC0_9BILA</name>